<name>A0ABX2AJ36_9BACT</name>
<dbReference type="EMBL" id="JABKKF010000001">
    <property type="protein sequence ID" value="NPD91103.1"/>
    <property type="molecule type" value="Genomic_DNA"/>
</dbReference>
<dbReference type="Pfam" id="PF01757">
    <property type="entry name" value="Acyl_transf_3"/>
    <property type="match status" value="1"/>
</dbReference>
<keyword evidence="9" id="KW-0012">Acyltransferase</keyword>
<evidence type="ECO:0000256" key="1">
    <source>
        <dbReference type="ARBA" id="ARBA00004651"/>
    </source>
</evidence>
<evidence type="ECO:0000313" key="10">
    <source>
        <dbReference type="Proteomes" id="UP000714420"/>
    </source>
</evidence>
<accession>A0ABX2AJ36</accession>
<feature type="transmembrane region" description="Helical" evidence="7">
    <location>
        <begin position="88"/>
        <end position="109"/>
    </location>
</feature>
<feature type="transmembrane region" description="Helical" evidence="7">
    <location>
        <begin position="277"/>
        <end position="302"/>
    </location>
</feature>
<reference evidence="9 10" key="1">
    <citation type="submission" date="2020-05" db="EMBL/GenBank/DDBJ databases">
        <title>Distinct polysaccharide utilization as determinants for interspecies competition between intestinal Prevotella spp.</title>
        <authorList>
            <person name="Galvez E.J.C."/>
            <person name="Iljazovic A."/>
            <person name="Strowig T."/>
        </authorList>
    </citation>
    <scope>NUCLEOTIDE SEQUENCE [LARGE SCALE GENOMIC DNA]</scope>
    <source>
        <strain evidence="9 10">PMUR</strain>
    </source>
</reference>
<dbReference type="RefSeq" id="WP_172272876.1">
    <property type="nucleotide sequence ID" value="NZ_CASGMU010000001.1"/>
</dbReference>
<protein>
    <submittedName>
        <fullName evidence="9">Acyltransferase family protein</fullName>
    </submittedName>
</protein>
<evidence type="ECO:0000259" key="8">
    <source>
        <dbReference type="Pfam" id="PF01757"/>
    </source>
</evidence>
<dbReference type="GO" id="GO:0016746">
    <property type="term" value="F:acyltransferase activity"/>
    <property type="evidence" value="ECO:0007669"/>
    <property type="project" value="UniProtKB-KW"/>
</dbReference>
<sequence>MTQNPKDTFLFRSYTDTIRGICMLLIVFSHTANEFPGLISALHLSRVLQSGTFATGIFFFLSGYGLTLSLERNSIDSRYLRRRLSRLFIPYLFFWAFYTASFAVFNPSAVTYGWITDFLSLKMPEADTWFFRVIVCCCTIYMSLYKYVRNQAAALMALVTVTYMAVCMIYDVPSWWYNTVICFPLGILHAKRKSLRTGGWRSLTALIILFIFSWKFYLYDMIIACGLLSVIVARMSVIPPMTRLRSTLLSFIGINSLWVYFMEAIPIDLISSHHTGFFIYVSGGVIISVVLAFTGVKLYTLLKAHC</sequence>
<dbReference type="InterPro" id="IPR002656">
    <property type="entry name" value="Acyl_transf_3_dom"/>
</dbReference>
<feature type="transmembrane region" description="Helical" evidence="7">
    <location>
        <begin position="21"/>
        <end position="42"/>
    </location>
</feature>
<evidence type="ECO:0000256" key="7">
    <source>
        <dbReference type="SAM" id="Phobius"/>
    </source>
</evidence>
<feature type="transmembrane region" description="Helical" evidence="7">
    <location>
        <begin position="221"/>
        <end position="237"/>
    </location>
</feature>
<evidence type="ECO:0000256" key="2">
    <source>
        <dbReference type="ARBA" id="ARBA00007400"/>
    </source>
</evidence>
<feature type="transmembrane region" description="Helical" evidence="7">
    <location>
        <begin position="249"/>
        <end position="271"/>
    </location>
</feature>
<dbReference type="PANTHER" id="PTHR40074">
    <property type="entry name" value="O-ACETYLTRANSFERASE WECH"/>
    <property type="match status" value="1"/>
</dbReference>
<evidence type="ECO:0000313" key="9">
    <source>
        <dbReference type="EMBL" id="NPD91103.1"/>
    </source>
</evidence>
<evidence type="ECO:0000256" key="6">
    <source>
        <dbReference type="ARBA" id="ARBA00023136"/>
    </source>
</evidence>
<keyword evidence="3" id="KW-1003">Cell membrane</keyword>
<keyword evidence="5 7" id="KW-1133">Transmembrane helix</keyword>
<keyword evidence="10" id="KW-1185">Reference proteome</keyword>
<evidence type="ECO:0000256" key="3">
    <source>
        <dbReference type="ARBA" id="ARBA00022475"/>
    </source>
</evidence>
<keyword evidence="9" id="KW-0808">Transferase</keyword>
<dbReference type="PANTHER" id="PTHR40074:SF2">
    <property type="entry name" value="O-ACETYLTRANSFERASE WECH"/>
    <property type="match status" value="1"/>
</dbReference>
<feature type="transmembrane region" description="Helical" evidence="7">
    <location>
        <begin position="152"/>
        <end position="169"/>
    </location>
</feature>
<evidence type="ECO:0000256" key="4">
    <source>
        <dbReference type="ARBA" id="ARBA00022692"/>
    </source>
</evidence>
<gene>
    <name evidence="9" type="ORF">HPS56_01790</name>
</gene>
<feature type="domain" description="Acyltransferase 3" evidence="8">
    <location>
        <begin position="14"/>
        <end position="293"/>
    </location>
</feature>
<comment type="subcellular location">
    <subcellularLocation>
        <location evidence="1">Cell membrane</location>
        <topology evidence="1">Multi-pass membrane protein</topology>
    </subcellularLocation>
</comment>
<feature type="transmembrane region" description="Helical" evidence="7">
    <location>
        <begin position="48"/>
        <end position="67"/>
    </location>
</feature>
<evidence type="ECO:0000256" key="5">
    <source>
        <dbReference type="ARBA" id="ARBA00022989"/>
    </source>
</evidence>
<keyword evidence="6 7" id="KW-0472">Membrane</keyword>
<proteinExistence type="inferred from homology"/>
<comment type="caution">
    <text evidence="9">The sequence shown here is derived from an EMBL/GenBank/DDBJ whole genome shotgun (WGS) entry which is preliminary data.</text>
</comment>
<organism evidence="9 10">
    <name type="scientific">Xylanibacter muris</name>
    <dbReference type="NCBI Taxonomy" id="2736290"/>
    <lineage>
        <taxon>Bacteria</taxon>
        <taxon>Pseudomonadati</taxon>
        <taxon>Bacteroidota</taxon>
        <taxon>Bacteroidia</taxon>
        <taxon>Bacteroidales</taxon>
        <taxon>Prevotellaceae</taxon>
        <taxon>Xylanibacter</taxon>
    </lineage>
</organism>
<feature type="transmembrane region" description="Helical" evidence="7">
    <location>
        <begin position="129"/>
        <end position="145"/>
    </location>
</feature>
<keyword evidence="4 7" id="KW-0812">Transmembrane</keyword>
<dbReference type="Proteomes" id="UP000714420">
    <property type="component" value="Unassembled WGS sequence"/>
</dbReference>
<comment type="similarity">
    <text evidence="2">Belongs to the acyltransferase 3 family.</text>
</comment>